<dbReference type="Proteomes" id="UP000283090">
    <property type="component" value="Unassembled WGS sequence"/>
</dbReference>
<dbReference type="VEuPathDB" id="FungiDB:DFL_004534"/>
<dbReference type="GeneID" id="93586845"/>
<reference evidence="1 2" key="1">
    <citation type="submission" date="2019-01" db="EMBL/GenBank/DDBJ databases">
        <title>Intercellular communication is required for trap formation in the nematode-trapping fungus Duddingtonia flagrans.</title>
        <authorList>
            <person name="Youssar L."/>
            <person name="Wernet V."/>
            <person name="Hensel N."/>
            <person name="Hildebrandt H.-G."/>
            <person name="Fischer R."/>
        </authorList>
    </citation>
    <scope>NUCLEOTIDE SEQUENCE [LARGE SCALE GENOMIC DNA]</scope>
    <source>
        <strain evidence="1 2">CBS H-5679</strain>
    </source>
</reference>
<protein>
    <submittedName>
        <fullName evidence="1">Uncharacterized protein</fullName>
    </submittedName>
</protein>
<keyword evidence="2" id="KW-1185">Reference proteome</keyword>
<evidence type="ECO:0000313" key="1">
    <source>
        <dbReference type="EMBL" id="RVD86247.1"/>
    </source>
</evidence>
<sequence>MATSEAVTSLEFTGNTLNVQCDQVIASLRFTDVTVANNANQANVTSSPFERVVVRKNDGTEANYLLQTDTAKKLAKLKTYIVTGPGNTGFISLTDSSGVTAAKFQQ</sequence>
<evidence type="ECO:0000313" key="2">
    <source>
        <dbReference type="Proteomes" id="UP000283090"/>
    </source>
</evidence>
<proteinExistence type="predicted"/>
<organism evidence="1 2">
    <name type="scientific">Arthrobotrys flagrans</name>
    <name type="common">Nematode-trapping fungus</name>
    <name type="synonym">Trichothecium flagrans</name>
    <dbReference type="NCBI Taxonomy" id="97331"/>
    <lineage>
        <taxon>Eukaryota</taxon>
        <taxon>Fungi</taxon>
        <taxon>Dikarya</taxon>
        <taxon>Ascomycota</taxon>
        <taxon>Pezizomycotina</taxon>
        <taxon>Orbiliomycetes</taxon>
        <taxon>Orbiliales</taxon>
        <taxon>Orbiliaceae</taxon>
        <taxon>Arthrobotrys</taxon>
    </lineage>
</organism>
<name>A0A437A5C3_ARTFL</name>
<gene>
    <name evidence="1" type="ORF">DFL_004534</name>
</gene>
<comment type="caution">
    <text evidence="1">The sequence shown here is derived from an EMBL/GenBank/DDBJ whole genome shotgun (WGS) entry which is preliminary data.</text>
</comment>
<dbReference type="RefSeq" id="XP_067491791.1">
    <property type="nucleotide sequence ID" value="XM_067633643.1"/>
</dbReference>
<dbReference type="AlphaFoldDB" id="A0A437A5C3"/>
<dbReference type="EMBL" id="SAEB01000006">
    <property type="protein sequence ID" value="RVD86247.1"/>
    <property type="molecule type" value="Genomic_DNA"/>
</dbReference>
<accession>A0A437A5C3</accession>